<dbReference type="Pfam" id="PF03199">
    <property type="entry name" value="GSH_synthase"/>
    <property type="match status" value="1"/>
</dbReference>
<keyword evidence="9" id="KW-0067">ATP-binding</keyword>
<evidence type="ECO:0000256" key="3">
    <source>
        <dbReference type="ARBA" id="ARBA00010385"/>
    </source>
</evidence>
<evidence type="ECO:0000256" key="9">
    <source>
        <dbReference type="ARBA" id="ARBA00022840"/>
    </source>
</evidence>
<dbReference type="SUPFAM" id="SSF56059">
    <property type="entry name" value="Glutathione synthetase ATP-binding domain-like"/>
    <property type="match status" value="1"/>
</dbReference>
<evidence type="ECO:0000256" key="1">
    <source>
        <dbReference type="ARBA" id="ARBA00001946"/>
    </source>
</evidence>
<dbReference type="GO" id="GO:0005829">
    <property type="term" value="C:cytosol"/>
    <property type="evidence" value="ECO:0007669"/>
    <property type="project" value="TreeGrafter"/>
</dbReference>
<dbReference type="GO" id="GO:0004363">
    <property type="term" value="F:glutathione synthase activity"/>
    <property type="evidence" value="ECO:0007669"/>
    <property type="project" value="UniProtKB-EC"/>
</dbReference>
<sequence length="481" mass="53486">MLHTTKHYGIPAAIGAAEFANRQLGLEQKSVGFVPAPVSHTPWQLEAKLWQQAQHKAQLLGQLLVHLSQQTTWLQQQSEPLRSGSNMTSLLVRMLNTISQQPERASEVPLLRHDFMLDQHQNWRWVESNPIAAGMGPLNEQWLSLLRSNSPPASWADNSATLSQAQLLFDAAKLQAERAGHGYPLIVFVVEPVEGNRLDQELLAQALRQLGARVLRKTLPELYTATVSPQHRLQLAEGEADLLYFRTGYNLDDLAADTAAWHQHRTQWQRLRLALCPGIRLQLAGSKWIQTKIQQELAQNPSRLPIPASWDKHDRQQLQNLTVATTPAAELKKATAIQLLQQGWLLKNQQEGGGHLLQTADAIDRIQQGVEPAEGFVLMQRIPALIRTEGVFTQRQGKIKHWPKAISELGLFTVGSSANYGGYLLRTKQAAQLEGGIHKGGAVLDTVQLQPDACCNRWLDSGVNSRAYTATKSHLPTSNAI</sequence>
<dbReference type="Gene3D" id="3.30.1490.50">
    <property type="match status" value="1"/>
</dbReference>
<dbReference type="STRING" id="152573.SAMN04488051_103375"/>
<dbReference type="RefSeq" id="WP_091341717.1">
    <property type="nucleotide sequence ID" value="NZ_FNRM01000003.1"/>
</dbReference>
<comment type="similarity">
    <text evidence="3">Belongs to the eukaryotic GSH synthase family.</text>
</comment>
<dbReference type="InterPro" id="IPR014042">
    <property type="entry name" value="Glutathione_synthase_a-hlx"/>
</dbReference>
<reference evidence="12 13" key="1">
    <citation type="submission" date="2016-10" db="EMBL/GenBank/DDBJ databases">
        <authorList>
            <person name="de Groot N.N."/>
        </authorList>
    </citation>
    <scope>NUCLEOTIDE SEQUENCE [LARGE SCALE GENOMIC DNA]</scope>
    <source>
        <strain evidence="12 13">CGMCC 1.3430</strain>
    </source>
</reference>
<proteinExistence type="inferred from homology"/>
<dbReference type="EC" id="6.3.2.3" evidence="4"/>
<evidence type="ECO:0000256" key="10">
    <source>
        <dbReference type="ARBA" id="ARBA00022842"/>
    </source>
</evidence>
<evidence type="ECO:0000256" key="4">
    <source>
        <dbReference type="ARBA" id="ARBA00012214"/>
    </source>
</evidence>
<keyword evidence="6" id="KW-0317">Glutathione biosynthesis</keyword>
<dbReference type="InterPro" id="IPR005615">
    <property type="entry name" value="Glutathione_synthase"/>
</dbReference>
<evidence type="ECO:0000313" key="12">
    <source>
        <dbReference type="EMBL" id="SEA47852.1"/>
    </source>
</evidence>
<feature type="domain" description="Glutathione synthase substrate-binding" evidence="11">
    <location>
        <begin position="185"/>
        <end position="284"/>
    </location>
</feature>
<dbReference type="PIRSF" id="PIRSF001558">
    <property type="entry name" value="GSHase"/>
    <property type="match status" value="1"/>
</dbReference>
<dbReference type="Proteomes" id="UP000198773">
    <property type="component" value="Unassembled WGS sequence"/>
</dbReference>
<dbReference type="InterPro" id="IPR014049">
    <property type="entry name" value="Glutathione_synthase_N_euk"/>
</dbReference>
<dbReference type="SUPFAM" id="SSF52440">
    <property type="entry name" value="PreATP-grasp domain"/>
    <property type="match status" value="1"/>
</dbReference>
<dbReference type="Gene3D" id="3.30.470.20">
    <property type="entry name" value="ATP-grasp fold, B domain"/>
    <property type="match status" value="1"/>
</dbReference>
<comment type="cofactor">
    <cofactor evidence="1">
        <name>Mg(2+)</name>
        <dbReference type="ChEBI" id="CHEBI:18420"/>
    </cofactor>
</comment>
<evidence type="ECO:0000256" key="6">
    <source>
        <dbReference type="ARBA" id="ARBA00022684"/>
    </source>
</evidence>
<dbReference type="InterPro" id="IPR016185">
    <property type="entry name" value="PreATP-grasp_dom_sf"/>
</dbReference>
<evidence type="ECO:0000256" key="2">
    <source>
        <dbReference type="ARBA" id="ARBA00004965"/>
    </source>
</evidence>
<keyword evidence="13" id="KW-1185">Reference proteome</keyword>
<protein>
    <recommendedName>
        <fullName evidence="4">glutathione synthase</fullName>
        <ecNumber evidence="4">6.3.2.3</ecNumber>
    </recommendedName>
</protein>
<dbReference type="InterPro" id="IPR004887">
    <property type="entry name" value="GSH_synth_subst-bd"/>
</dbReference>
<dbReference type="UniPathway" id="UPA00142">
    <property type="reaction ID" value="UER00210"/>
</dbReference>
<dbReference type="GO" id="GO:0046872">
    <property type="term" value="F:metal ion binding"/>
    <property type="evidence" value="ECO:0007669"/>
    <property type="project" value="UniProtKB-KW"/>
</dbReference>
<gene>
    <name evidence="12" type="ORF">SAMN04488051_103375</name>
</gene>
<evidence type="ECO:0000256" key="5">
    <source>
        <dbReference type="ARBA" id="ARBA00022598"/>
    </source>
</evidence>
<dbReference type="Gene3D" id="1.10.1080.10">
    <property type="entry name" value="Glutathione Synthetase, Chain A, domain 3"/>
    <property type="match status" value="1"/>
</dbReference>
<dbReference type="OrthoDB" id="5590030at2"/>
<dbReference type="AlphaFoldDB" id="A0A1H4BJ74"/>
<evidence type="ECO:0000313" key="13">
    <source>
        <dbReference type="Proteomes" id="UP000198773"/>
    </source>
</evidence>
<evidence type="ECO:0000256" key="8">
    <source>
        <dbReference type="ARBA" id="ARBA00022741"/>
    </source>
</evidence>
<evidence type="ECO:0000256" key="7">
    <source>
        <dbReference type="ARBA" id="ARBA00022723"/>
    </source>
</evidence>
<keyword evidence="5" id="KW-0436">Ligase</keyword>
<keyword evidence="10" id="KW-0460">Magnesium</keyword>
<dbReference type="Pfam" id="PF03917">
    <property type="entry name" value="GSH_synth_ATP"/>
    <property type="match status" value="1"/>
</dbReference>
<dbReference type="Gene3D" id="3.40.50.1760">
    <property type="entry name" value="Glutathione synthase, substrate-binding domain superfamily, eukaryotic"/>
    <property type="match status" value="1"/>
</dbReference>
<comment type="pathway">
    <text evidence="2">Sulfur metabolism; glutathione biosynthesis; glutathione from L-cysteine and L-glutamate: step 2/2.</text>
</comment>
<name>A0A1H4BJ74_ALKAM</name>
<dbReference type="EMBL" id="FNRM01000003">
    <property type="protein sequence ID" value="SEA47852.1"/>
    <property type="molecule type" value="Genomic_DNA"/>
</dbReference>
<dbReference type="Gene3D" id="3.30.1490.80">
    <property type="match status" value="1"/>
</dbReference>
<keyword evidence="7" id="KW-0479">Metal-binding</keyword>
<dbReference type="GO" id="GO:0005524">
    <property type="term" value="F:ATP binding"/>
    <property type="evidence" value="ECO:0007669"/>
    <property type="project" value="UniProtKB-KW"/>
</dbReference>
<dbReference type="PANTHER" id="PTHR11130">
    <property type="entry name" value="GLUTATHIONE SYNTHETASE"/>
    <property type="match status" value="1"/>
</dbReference>
<dbReference type="InterPro" id="IPR014709">
    <property type="entry name" value="Glutathione_synthase_C_euk"/>
</dbReference>
<keyword evidence="8" id="KW-0547">Nucleotide-binding</keyword>
<organism evidence="12 13">
    <name type="scientific">Alkalimonas amylolytica</name>
    <dbReference type="NCBI Taxonomy" id="152573"/>
    <lineage>
        <taxon>Bacteria</taxon>
        <taxon>Pseudomonadati</taxon>
        <taxon>Pseudomonadota</taxon>
        <taxon>Gammaproteobacteria</taxon>
        <taxon>Alkalimonas</taxon>
    </lineage>
</organism>
<accession>A0A1H4BJ74</accession>
<dbReference type="InterPro" id="IPR037013">
    <property type="entry name" value="GSH-S_sub-bd_sf"/>
</dbReference>
<dbReference type="PANTHER" id="PTHR11130:SF0">
    <property type="entry name" value="GLUTATHIONE SYNTHETASE"/>
    <property type="match status" value="1"/>
</dbReference>
<dbReference type="GO" id="GO:0043295">
    <property type="term" value="F:glutathione binding"/>
    <property type="evidence" value="ECO:0007669"/>
    <property type="project" value="TreeGrafter"/>
</dbReference>
<evidence type="ECO:0000259" key="11">
    <source>
        <dbReference type="Pfam" id="PF03199"/>
    </source>
</evidence>